<name>A0A6J4M8T6_9CHLR</name>
<dbReference type="Pfam" id="PF01695">
    <property type="entry name" value="IstB_IS21"/>
    <property type="match status" value="1"/>
</dbReference>
<proteinExistence type="predicted"/>
<organism evidence="2">
    <name type="scientific">uncultured Chloroflexia bacterium</name>
    <dbReference type="NCBI Taxonomy" id="1672391"/>
    <lineage>
        <taxon>Bacteria</taxon>
        <taxon>Bacillati</taxon>
        <taxon>Chloroflexota</taxon>
        <taxon>Chloroflexia</taxon>
        <taxon>environmental samples</taxon>
    </lineage>
</organism>
<accession>A0A6J4M8T6</accession>
<protein>
    <submittedName>
        <fullName evidence="2">Mobile element protein</fullName>
    </submittedName>
</protein>
<dbReference type="Gene3D" id="3.40.50.300">
    <property type="entry name" value="P-loop containing nucleotide triphosphate hydrolases"/>
    <property type="match status" value="1"/>
</dbReference>
<reference evidence="2" key="1">
    <citation type="submission" date="2020-02" db="EMBL/GenBank/DDBJ databases">
        <authorList>
            <person name="Meier V. D."/>
        </authorList>
    </citation>
    <scope>NUCLEOTIDE SEQUENCE</scope>
    <source>
        <strain evidence="2">AVDCRST_MAG93</strain>
    </source>
</reference>
<evidence type="ECO:0000259" key="1">
    <source>
        <dbReference type="Pfam" id="PF01695"/>
    </source>
</evidence>
<gene>
    <name evidence="2" type="ORF">AVDCRST_MAG93-7182</name>
</gene>
<dbReference type="InterPro" id="IPR002611">
    <property type="entry name" value="IstB_ATP-bd"/>
</dbReference>
<evidence type="ECO:0000313" key="2">
    <source>
        <dbReference type="EMBL" id="CAA9352448.1"/>
    </source>
</evidence>
<dbReference type="GO" id="GO:0005524">
    <property type="term" value="F:ATP binding"/>
    <property type="evidence" value="ECO:0007669"/>
    <property type="project" value="InterPro"/>
</dbReference>
<feature type="non-terminal residue" evidence="2">
    <location>
        <position position="1"/>
    </location>
</feature>
<feature type="domain" description="IstB-like ATP-binding" evidence="1">
    <location>
        <begin position="1"/>
        <end position="74"/>
    </location>
</feature>
<dbReference type="InterPro" id="IPR027417">
    <property type="entry name" value="P-loop_NTPase"/>
</dbReference>
<dbReference type="EMBL" id="CADCTR010002426">
    <property type="protein sequence ID" value="CAA9352448.1"/>
    <property type="molecule type" value="Genomic_DNA"/>
</dbReference>
<sequence length="81" mass="9159">LGYIPFSKAGAQVLFQFFADRHEVASVAISSNLEFGRFTEVFHDERMTAALLDRLTFKSTVMVIEGDSYRLKETLRRQAAG</sequence>
<dbReference type="AlphaFoldDB" id="A0A6J4M8T6"/>